<feature type="compositionally biased region" description="Pro residues" evidence="6">
    <location>
        <begin position="857"/>
        <end position="866"/>
    </location>
</feature>
<feature type="region of interest" description="Disordered" evidence="6">
    <location>
        <begin position="521"/>
        <end position="542"/>
    </location>
</feature>
<evidence type="ECO:0000256" key="6">
    <source>
        <dbReference type="SAM" id="MobiDB-lite"/>
    </source>
</evidence>
<dbReference type="OrthoDB" id="4567at2759"/>
<dbReference type="PANTHER" id="PTHR12181">
    <property type="entry name" value="LIPIN"/>
    <property type="match status" value="1"/>
</dbReference>
<dbReference type="InterPro" id="IPR026058">
    <property type="entry name" value="LIPIN"/>
</dbReference>
<evidence type="ECO:0000256" key="1">
    <source>
        <dbReference type="ARBA" id="ARBA00001946"/>
    </source>
</evidence>
<dbReference type="EMBL" id="LT554889">
    <property type="protein sequence ID" value="SAM08245.1"/>
    <property type="molecule type" value="Genomic_DNA"/>
</dbReference>
<dbReference type="GO" id="GO:0005634">
    <property type="term" value="C:nucleus"/>
    <property type="evidence" value="ECO:0007669"/>
    <property type="project" value="UniProtKB-ARBA"/>
</dbReference>
<dbReference type="STRING" id="4829.A0A163KIQ7"/>
<protein>
    <recommendedName>
        <fullName evidence="3">phosphatidate phosphatase</fullName>
        <ecNumber evidence="3">3.1.3.4</ecNumber>
    </recommendedName>
</protein>
<dbReference type="InterPro" id="IPR031703">
    <property type="entry name" value="Lipin_mid"/>
</dbReference>
<dbReference type="EC" id="3.1.3.4" evidence="3"/>
<dbReference type="SMART" id="SM00775">
    <property type="entry name" value="LNS2"/>
    <property type="match status" value="1"/>
</dbReference>
<feature type="compositionally biased region" description="Polar residues" evidence="6">
    <location>
        <begin position="358"/>
        <end position="372"/>
    </location>
</feature>
<dbReference type="InterPro" id="IPR023214">
    <property type="entry name" value="HAD_sf"/>
</dbReference>
<feature type="domain" description="LNS2/PITP" evidence="7">
    <location>
        <begin position="642"/>
        <end position="798"/>
    </location>
</feature>
<sequence length="1002" mass="110848">MEYFGKLFSSVHTFYNELNPATLSGAIDIIVVEQSDGQLSCSPFHVRFGKLSVLRPQEKKVVIKVNDDIVPYVMKVGDAGEAFFIFETDHDVPEEYQTSPLLDAYNDDDAKPVEEPPFLDIGQANTNPQNPVVDTRATDEFEDEQGDYDHGNKAPMELQSPKMVVEEQMEKVVTHLDHAYHTTDDMSLNHLHHKLADTDLNQQPTNDTYHQNDGSTLLERVLSEPISSTTVTKETFTIRPIDGNLDSMWMEVTRNNDSNPHQQLGKEHQSHQEHSDQMQDNNGDDNDQQTAHPEQHSEQPTTDPTDADSIFLDISGYKTDSEHHYLQESEEPSPTTPWADARDSLFPVDEQDDSLRQTNLDQASGTVNSWGWGQSYKGEEEGKSPTDSKGQHGSLDTGDGGDEVTVKPGQIYLIQVSLCGFSAFGADEAQNATVFAQHQISFGDFVQNPNILNDKSLVFKHDDRYYASGCSGPFFTSLLVFRKPLDAHCNDDGGSDGVQNKDTYRFGRGWRQWFSRSSVRAVESTAPDSPTTTISTTSAAKDDLKKEHHTTFTTTTKATTFGLDNSGGDSLEGTTSGDPTTASEIFPKRRNFAKTLRLTSDQLKSLPLKKGVNTISFSVTSAYQGTATCVAKLFLWDANIKVVISDIDGTITKSDALGHVFTMIGKDWTHNGVAKLYTDVHHNGYQFLYLTSRAIGQADYTRDYLKGVVQNDYQLPDGPVLMSPDRLFTSLHREVIIRKPEMFKMGCLRDVRRLFGADSTPFYAGFGNRITDGVSYRSVDVPTSRIFTIDPYGELRLELLLGFKSSYVDLNGLVDQMFPPLNNGGDVEDQTFNDWNFWKTPLPTVDLPDLDLALPSTSPPTSPPYSSPTNGSKTSPKPIVPDITTLPKESVIDLPPTPSRRKRSILRSLTSRSSLRSKSSSSSLSSTASSASLMPLKKNLAPQSTIPMGSSQSTPTSSSAITISKSPTPPKDLSFELLDDDAFDATLDALEDEIDMDSIPFI</sequence>
<comment type="cofactor">
    <cofactor evidence="1">
        <name>Mg(2+)</name>
        <dbReference type="ChEBI" id="CHEBI:18420"/>
    </cofactor>
</comment>
<feature type="region of interest" description="Disordered" evidence="6">
    <location>
        <begin position="563"/>
        <end position="584"/>
    </location>
</feature>
<dbReference type="OMA" id="XIKHESS"/>
<dbReference type="Gene3D" id="3.40.50.1000">
    <property type="entry name" value="HAD superfamily/HAD-like"/>
    <property type="match status" value="1"/>
</dbReference>
<evidence type="ECO:0000313" key="8">
    <source>
        <dbReference type="EMBL" id="SAM08245.1"/>
    </source>
</evidence>
<evidence type="ECO:0000259" key="7">
    <source>
        <dbReference type="SMART" id="SM00775"/>
    </source>
</evidence>
<feature type="region of interest" description="Disordered" evidence="6">
    <location>
        <begin position="358"/>
        <end position="402"/>
    </location>
</feature>
<keyword evidence="5" id="KW-0378">Hydrolase</keyword>
<dbReference type="Pfam" id="PF04571">
    <property type="entry name" value="Lipin_N"/>
    <property type="match status" value="1"/>
</dbReference>
<evidence type="ECO:0000256" key="4">
    <source>
        <dbReference type="ARBA" id="ARBA00022553"/>
    </source>
</evidence>
<dbReference type="AlphaFoldDB" id="A0A163KIQ7"/>
<feature type="compositionally biased region" description="Basic and acidic residues" evidence="6">
    <location>
        <begin position="377"/>
        <end position="390"/>
    </location>
</feature>
<dbReference type="FunFam" id="3.40.50.1000:FF:000063">
    <property type="entry name" value="Nuclear elongation and deformation protein"/>
    <property type="match status" value="1"/>
</dbReference>
<organism evidence="8">
    <name type="scientific">Absidia glauca</name>
    <name type="common">Pin mould</name>
    <dbReference type="NCBI Taxonomy" id="4829"/>
    <lineage>
        <taxon>Eukaryota</taxon>
        <taxon>Fungi</taxon>
        <taxon>Fungi incertae sedis</taxon>
        <taxon>Mucoromycota</taxon>
        <taxon>Mucoromycotina</taxon>
        <taxon>Mucoromycetes</taxon>
        <taxon>Mucorales</taxon>
        <taxon>Cunninghamellaceae</taxon>
        <taxon>Absidia</taxon>
    </lineage>
</organism>
<dbReference type="Proteomes" id="UP000078561">
    <property type="component" value="Unassembled WGS sequence"/>
</dbReference>
<name>A0A163KIQ7_ABSGL</name>
<dbReference type="Pfam" id="PF08235">
    <property type="entry name" value="LNS2"/>
    <property type="match status" value="1"/>
</dbReference>
<reference evidence="8" key="1">
    <citation type="submission" date="2016-04" db="EMBL/GenBank/DDBJ databases">
        <authorList>
            <person name="Evans L.H."/>
            <person name="Alamgir A."/>
            <person name="Owens N."/>
            <person name="Weber N.D."/>
            <person name="Virtaneva K."/>
            <person name="Barbian K."/>
            <person name="Babar A."/>
            <person name="Rosenke K."/>
        </authorList>
    </citation>
    <scope>NUCLEOTIDE SEQUENCE [LARGE SCALE GENOMIC DNA]</scope>
    <source>
        <strain evidence="8">CBS 101.48</strain>
    </source>
</reference>
<feature type="region of interest" description="Disordered" evidence="6">
    <location>
        <begin position="849"/>
        <end position="970"/>
    </location>
</feature>
<dbReference type="InterPro" id="IPR013209">
    <property type="entry name" value="LNS2"/>
</dbReference>
<dbReference type="PANTHER" id="PTHR12181:SF12">
    <property type="entry name" value="PHOSPHATIDATE PHOSPHATASE"/>
    <property type="match status" value="1"/>
</dbReference>
<evidence type="ECO:0000313" key="9">
    <source>
        <dbReference type="Proteomes" id="UP000078561"/>
    </source>
</evidence>
<dbReference type="SUPFAM" id="SSF56784">
    <property type="entry name" value="HAD-like"/>
    <property type="match status" value="1"/>
</dbReference>
<dbReference type="InterPro" id="IPR031315">
    <property type="entry name" value="LNS2/PITP"/>
</dbReference>
<dbReference type="InParanoid" id="A0A163KIQ7"/>
<feature type="compositionally biased region" description="Low complexity" evidence="6">
    <location>
        <begin position="906"/>
        <end position="933"/>
    </location>
</feature>
<evidence type="ECO:0000256" key="3">
    <source>
        <dbReference type="ARBA" id="ARBA00012638"/>
    </source>
</evidence>
<dbReference type="Pfam" id="PF16876">
    <property type="entry name" value="Lipin_mid"/>
    <property type="match status" value="1"/>
</dbReference>
<accession>A0A163KIQ7</accession>
<keyword evidence="9" id="KW-1185">Reference proteome</keyword>
<proteinExistence type="inferred from homology"/>
<feature type="region of interest" description="Disordered" evidence="6">
    <location>
        <begin position="322"/>
        <end position="342"/>
    </location>
</feature>
<feature type="compositionally biased region" description="Polar residues" evidence="6">
    <location>
        <begin position="572"/>
        <end position="583"/>
    </location>
</feature>
<dbReference type="InterPro" id="IPR036412">
    <property type="entry name" value="HAD-like_sf"/>
</dbReference>
<evidence type="ECO:0000256" key="5">
    <source>
        <dbReference type="ARBA" id="ARBA00022801"/>
    </source>
</evidence>
<comment type="similarity">
    <text evidence="2">Belongs to the lipin family.</text>
</comment>
<dbReference type="GO" id="GO:0009062">
    <property type="term" value="P:fatty acid catabolic process"/>
    <property type="evidence" value="ECO:0007669"/>
    <property type="project" value="TreeGrafter"/>
</dbReference>
<feature type="region of interest" description="Disordered" evidence="6">
    <location>
        <begin position="254"/>
        <end position="309"/>
    </location>
</feature>
<feature type="compositionally biased region" description="Basic and acidic residues" evidence="6">
    <location>
        <begin position="264"/>
        <end position="277"/>
    </location>
</feature>
<dbReference type="GO" id="GO:0008195">
    <property type="term" value="F:phosphatidate phosphatase activity"/>
    <property type="evidence" value="ECO:0007669"/>
    <property type="project" value="UniProtKB-EC"/>
</dbReference>
<gene>
    <name evidence="8" type="primary">ABSGL_13907.1 scaffold 14340</name>
</gene>
<feature type="compositionally biased region" description="Low complexity" evidence="6">
    <location>
        <begin position="524"/>
        <end position="539"/>
    </location>
</feature>
<dbReference type="FunCoup" id="A0A163KIQ7">
    <property type="interactions" value="410"/>
</dbReference>
<dbReference type="GO" id="GO:0019432">
    <property type="term" value="P:triglyceride biosynthetic process"/>
    <property type="evidence" value="ECO:0007669"/>
    <property type="project" value="TreeGrafter"/>
</dbReference>
<feature type="compositionally biased region" description="Low complexity" evidence="6">
    <location>
        <begin position="950"/>
        <end position="966"/>
    </location>
</feature>
<keyword evidence="4" id="KW-0597">Phosphoprotein</keyword>
<dbReference type="InterPro" id="IPR007651">
    <property type="entry name" value="Lipin_N"/>
</dbReference>
<evidence type="ECO:0000256" key="2">
    <source>
        <dbReference type="ARBA" id="ARBA00005476"/>
    </source>
</evidence>